<protein>
    <submittedName>
        <fullName evidence="2">FAD-dependent oxidoreductase</fullName>
    </submittedName>
</protein>
<dbReference type="Proteomes" id="UP000318138">
    <property type="component" value="Chromosome"/>
</dbReference>
<evidence type="ECO:0000313" key="2">
    <source>
        <dbReference type="EMBL" id="QKS72907.1"/>
    </source>
</evidence>
<proteinExistence type="predicted"/>
<reference evidence="3" key="1">
    <citation type="submission" date="2019-07" db="EMBL/GenBank/DDBJ databases">
        <title>Bacillus alkalisoli sp. nov. isolated from saline soil.</title>
        <authorList>
            <person name="Sun J.-Q."/>
            <person name="Xu L."/>
        </authorList>
    </citation>
    <scope>NUCLEOTIDE SEQUENCE [LARGE SCALE GENOMIC DNA]</scope>
    <source>
        <strain evidence="3">M4U3P1</strain>
    </source>
</reference>
<dbReference type="SUPFAM" id="SSF51905">
    <property type="entry name" value="FAD/NAD(P)-binding domain"/>
    <property type="match status" value="1"/>
</dbReference>
<evidence type="ECO:0000313" key="3">
    <source>
        <dbReference type="Proteomes" id="UP000318138"/>
    </source>
</evidence>
<dbReference type="PANTHER" id="PTHR13847">
    <property type="entry name" value="SARCOSINE DEHYDROGENASE-RELATED"/>
    <property type="match status" value="1"/>
</dbReference>
<dbReference type="KEGG" id="psua:FLK61_40625"/>
<keyword evidence="3" id="KW-1185">Reference proteome</keyword>
<dbReference type="InterPro" id="IPR036188">
    <property type="entry name" value="FAD/NAD-bd_sf"/>
</dbReference>
<dbReference type="EMBL" id="CP041372">
    <property type="protein sequence ID" value="QKS72907.1"/>
    <property type="molecule type" value="Genomic_DNA"/>
</dbReference>
<dbReference type="Pfam" id="PF01266">
    <property type="entry name" value="DAO"/>
    <property type="match status" value="1"/>
</dbReference>
<dbReference type="RefSeq" id="WP_176010874.1">
    <property type="nucleotide sequence ID" value="NZ_CP041372.2"/>
</dbReference>
<name>A0A859FIC4_9BACI</name>
<accession>A0A859FIC4</accession>
<evidence type="ECO:0000259" key="1">
    <source>
        <dbReference type="Pfam" id="PF01266"/>
    </source>
</evidence>
<dbReference type="Gene3D" id="3.50.50.60">
    <property type="entry name" value="FAD/NAD(P)-binding domain"/>
    <property type="match status" value="1"/>
</dbReference>
<gene>
    <name evidence="2" type="ORF">FLK61_40625</name>
</gene>
<dbReference type="GO" id="GO:0005737">
    <property type="term" value="C:cytoplasm"/>
    <property type="evidence" value="ECO:0007669"/>
    <property type="project" value="TreeGrafter"/>
</dbReference>
<dbReference type="AlphaFoldDB" id="A0A859FIC4"/>
<dbReference type="InterPro" id="IPR006076">
    <property type="entry name" value="FAD-dep_OxRdtase"/>
</dbReference>
<sequence length="405" mass="45518">MKLVTGSSYWATTLPTPKTYPAVTEPITCDVLIVGGGSSAAQCAYYLADQGLDVVVVEKNEIGHGSTLANTALLQYAGEKLFTDLIHQFGENWVNRHITLCRQAIDDIETASKTCQLDFQYKRRQSAYFASTEQDLPKLQKEMDYLETLKLPVEYASQETIQSRYSFTKSGAIFFKDDAEFNPYRFTHSLFDYAASKGVRIFEQSPVSNIHGTPKGASARCGSHEIDAKHVIIAAGYDGLDIHKDKNASFVCTFTVTTDPVANFDGWYERSLIWETARPYYYMRTTPDNRIIIGGLDETRYDANAQQKHMHHKREQLMQELSARFPHLELSPAFFSSAAYGGTHDGLPIIGRYESHPGCTFLFGLGDNGTVYSMVLARIITDDLLGKNNPDIELYKDTRKNRSRV</sequence>
<dbReference type="Gene3D" id="3.30.9.10">
    <property type="entry name" value="D-Amino Acid Oxidase, subunit A, domain 2"/>
    <property type="match status" value="1"/>
</dbReference>
<feature type="domain" description="FAD dependent oxidoreductase" evidence="1">
    <location>
        <begin position="30"/>
        <end position="382"/>
    </location>
</feature>
<organism evidence="2 3">
    <name type="scientific">Paenalkalicoccus suaedae</name>
    <dbReference type="NCBI Taxonomy" id="2592382"/>
    <lineage>
        <taxon>Bacteria</taxon>
        <taxon>Bacillati</taxon>
        <taxon>Bacillota</taxon>
        <taxon>Bacilli</taxon>
        <taxon>Bacillales</taxon>
        <taxon>Bacillaceae</taxon>
        <taxon>Paenalkalicoccus</taxon>
    </lineage>
</organism>
<dbReference type="PANTHER" id="PTHR13847:SF201">
    <property type="entry name" value="PUTATIBE OXIDOREDUCTASE"/>
    <property type="match status" value="1"/>
</dbReference>